<feature type="compositionally biased region" description="Polar residues" evidence="2">
    <location>
        <begin position="114"/>
        <end position="126"/>
    </location>
</feature>
<proteinExistence type="predicted"/>
<accession>A0A7J6SKL8</accession>
<feature type="non-terminal residue" evidence="3">
    <location>
        <position position="213"/>
    </location>
</feature>
<sequence>MSVSQNDIAQLQQQIAELTAVVSSKQDAQLMSDQNGNVLGVKDCLALLEGKMKAVETRVDMTISELHVKAKNTEQRLDNIDAKLTDHVSKLDQKIDAQSMMMRDMHNILSGMVTQQNSDPATSGETAQERSLRPPQSSPTTPVFHVHRAANDFDYKKNAKTLKDAGARYDTATIRSTKRLGIYRTDGSTQAKPRPICIQFSQPDIASSFLREN</sequence>
<dbReference type="Proteomes" id="UP000574390">
    <property type="component" value="Unassembled WGS sequence"/>
</dbReference>
<protein>
    <submittedName>
        <fullName evidence="3">Uncharacterized protein</fullName>
    </submittedName>
</protein>
<reference evidence="3 4" key="1">
    <citation type="submission" date="2020-04" db="EMBL/GenBank/DDBJ databases">
        <title>Perkinsus olseni comparative genomics.</title>
        <authorList>
            <person name="Bogema D.R."/>
        </authorList>
    </citation>
    <scope>NUCLEOTIDE SEQUENCE [LARGE SCALE GENOMIC DNA]</scope>
    <source>
        <strain evidence="3">ATCC PRA-205</strain>
    </source>
</reference>
<dbReference type="EMBL" id="JABANM010013936">
    <property type="protein sequence ID" value="KAF4733509.1"/>
    <property type="molecule type" value="Genomic_DNA"/>
</dbReference>
<evidence type="ECO:0000256" key="1">
    <source>
        <dbReference type="SAM" id="Coils"/>
    </source>
</evidence>
<feature type="coiled-coil region" evidence="1">
    <location>
        <begin position="1"/>
        <end position="28"/>
    </location>
</feature>
<name>A0A7J6SKL8_PEROL</name>
<feature type="region of interest" description="Disordered" evidence="2">
    <location>
        <begin position="114"/>
        <end position="142"/>
    </location>
</feature>
<evidence type="ECO:0000313" key="4">
    <source>
        <dbReference type="Proteomes" id="UP000574390"/>
    </source>
</evidence>
<gene>
    <name evidence="3" type="ORF">FOZ62_012138</name>
</gene>
<comment type="caution">
    <text evidence="3">The sequence shown here is derived from an EMBL/GenBank/DDBJ whole genome shotgun (WGS) entry which is preliminary data.</text>
</comment>
<evidence type="ECO:0000313" key="3">
    <source>
        <dbReference type="EMBL" id="KAF4733509.1"/>
    </source>
</evidence>
<dbReference type="AlphaFoldDB" id="A0A7J6SKL8"/>
<keyword evidence="1" id="KW-0175">Coiled coil</keyword>
<evidence type="ECO:0000256" key="2">
    <source>
        <dbReference type="SAM" id="MobiDB-lite"/>
    </source>
</evidence>
<organism evidence="3 4">
    <name type="scientific">Perkinsus olseni</name>
    <name type="common">Perkinsus atlanticus</name>
    <dbReference type="NCBI Taxonomy" id="32597"/>
    <lineage>
        <taxon>Eukaryota</taxon>
        <taxon>Sar</taxon>
        <taxon>Alveolata</taxon>
        <taxon>Perkinsozoa</taxon>
        <taxon>Perkinsea</taxon>
        <taxon>Perkinsida</taxon>
        <taxon>Perkinsidae</taxon>
        <taxon>Perkinsus</taxon>
    </lineage>
</organism>